<accession>A0A4C1Y7F3</accession>
<evidence type="ECO:0000313" key="3">
    <source>
        <dbReference type="Proteomes" id="UP000299102"/>
    </source>
</evidence>
<evidence type="ECO:0000313" key="2">
    <source>
        <dbReference type="EMBL" id="GBP71856.1"/>
    </source>
</evidence>
<gene>
    <name evidence="2" type="ORF">EVAR_58912_1</name>
</gene>
<name>A0A4C1Y7F3_EUMVA</name>
<dbReference type="AlphaFoldDB" id="A0A4C1Y7F3"/>
<comment type="caution">
    <text evidence="2">The sequence shown here is derived from an EMBL/GenBank/DDBJ whole genome shotgun (WGS) entry which is preliminary data.</text>
</comment>
<dbReference type="EMBL" id="BGZK01001124">
    <property type="protein sequence ID" value="GBP71856.1"/>
    <property type="molecule type" value="Genomic_DNA"/>
</dbReference>
<reference evidence="2 3" key="1">
    <citation type="journal article" date="2019" name="Commun. Biol.">
        <title>The bagworm genome reveals a unique fibroin gene that provides high tensile strength.</title>
        <authorList>
            <person name="Kono N."/>
            <person name="Nakamura H."/>
            <person name="Ohtoshi R."/>
            <person name="Tomita M."/>
            <person name="Numata K."/>
            <person name="Arakawa K."/>
        </authorList>
    </citation>
    <scope>NUCLEOTIDE SEQUENCE [LARGE SCALE GENOMIC DNA]</scope>
</reference>
<organism evidence="2 3">
    <name type="scientific">Eumeta variegata</name>
    <name type="common">Bagworm moth</name>
    <name type="synonym">Eumeta japonica</name>
    <dbReference type="NCBI Taxonomy" id="151549"/>
    <lineage>
        <taxon>Eukaryota</taxon>
        <taxon>Metazoa</taxon>
        <taxon>Ecdysozoa</taxon>
        <taxon>Arthropoda</taxon>
        <taxon>Hexapoda</taxon>
        <taxon>Insecta</taxon>
        <taxon>Pterygota</taxon>
        <taxon>Neoptera</taxon>
        <taxon>Endopterygota</taxon>
        <taxon>Lepidoptera</taxon>
        <taxon>Glossata</taxon>
        <taxon>Ditrysia</taxon>
        <taxon>Tineoidea</taxon>
        <taxon>Psychidae</taxon>
        <taxon>Oiketicinae</taxon>
        <taxon>Eumeta</taxon>
    </lineage>
</organism>
<dbReference type="STRING" id="151549.A0A4C1Y7F3"/>
<dbReference type="Proteomes" id="UP000299102">
    <property type="component" value="Unassembled WGS sequence"/>
</dbReference>
<sequence>MVRSCRYSDRATDATCPNCNRTLLSTPPSASAASYYMCVSGARNNVLRRSQTPEARDGRRVDLTIMKINYETARDNLCRGAHDSRNMRTRMDVTKLQFEHCSVIISRMFIVTGQARELEDESSESAHNDGTVSGRSVTRFMSGYLHPLLFKTWVEGFPDKTPKICQQESNLFWTTNKEVFKNDDNAFGKFVCQKINDLKQLAAKKKNEHARFFFKQQNVSGGPLALMEKNSTDSSVALCTREVDTAHRLITKDTIPDKSQLTCNPTPAQDAIEKKISLVESELNTSILRRDSGLGGLKINQEITKMQKNLDEAKKQLANKKRNAEYQKSFRKKRQALIKDVIKNPVVKQQLNVHETVGRPRLEEAQPELLKVLAEIASFGGGADEKRRTEMLRRASLGLELLLAMSIMQNAYLQLVFRIQARSCQSHDEFPDGPPSTAVNNKNIDAVRRMNKTNRPTIRFAHP</sequence>
<protein>
    <submittedName>
        <fullName evidence="2">Uncharacterized protein</fullName>
    </submittedName>
</protein>
<keyword evidence="1" id="KW-0175">Coiled coil</keyword>
<dbReference type="PANTHER" id="PTHR46954:SF1">
    <property type="entry name" value="C2H2-TYPE DOMAIN-CONTAINING PROTEIN"/>
    <property type="match status" value="1"/>
</dbReference>
<evidence type="ECO:0000256" key="1">
    <source>
        <dbReference type="SAM" id="Coils"/>
    </source>
</evidence>
<proteinExistence type="predicted"/>
<feature type="coiled-coil region" evidence="1">
    <location>
        <begin position="296"/>
        <end position="327"/>
    </location>
</feature>
<keyword evidence="3" id="KW-1185">Reference proteome</keyword>
<dbReference type="PANTHER" id="PTHR46954">
    <property type="entry name" value="C2H2-TYPE DOMAIN-CONTAINING PROTEIN"/>
    <property type="match status" value="1"/>
</dbReference>